<dbReference type="HAMAP" id="MF_00014">
    <property type="entry name" value="Ribosome_mat_RimM"/>
    <property type="match status" value="1"/>
</dbReference>
<feature type="domain" description="RimM N-terminal" evidence="5">
    <location>
        <begin position="5"/>
        <end position="86"/>
    </location>
</feature>
<keyword evidence="1" id="KW-0963">Cytoplasm</keyword>
<evidence type="ECO:0000256" key="1">
    <source>
        <dbReference type="ARBA" id="ARBA00022490"/>
    </source>
</evidence>
<evidence type="ECO:0000259" key="6">
    <source>
        <dbReference type="Pfam" id="PF24986"/>
    </source>
</evidence>
<feature type="domain" description="Ribosome maturation factor RimM PRC barrel" evidence="6">
    <location>
        <begin position="98"/>
        <end position="160"/>
    </location>
</feature>
<dbReference type="PANTHER" id="PTHR33692:SF1">
    <property type="entry name" value="RIBOSOME MATURATION FACTOR RIMM"/>
    <property type="match status" value="1"/>
</dbReference>
<dbReference type="GO" id="GO:0043022">
    <property type="term" value="F:ribosome binding"/>
    <property type="evidence" value="ECO:0007669"/>
    <property type="project" value="InterPro"/>
</dbReference>
<dbReference type="InterPro" id="IPR002676">
    <property type="entry name" value="RimM_N"/>
</dbReference>
<dbReference type="SUPFAM" id="SSF50447">
    <property type="entry name" value="Translation proteins"/>
    <property type="match status" value="1"/>
</dbReference>
<dbReference type="InterPro" id="IPR011961">
    <property type="entry name" value="RimM"/>
</dbReference>
<organism evidence="7">
    <name type="scientific">marine metagenome</name>
    <dbReference type="NCBI Taxonomy" id="408172"/>
    <lineage>
        <taxon>unclassified sequences</taxon>
        <taxon>metagenomes</taxon>
        <taxon>ecological metagenomes</taxon>
    </lineage>
</organism>
<gene>
    <name evidence="7" type="ORF">METZ01_LOCUS40006</name>
</gene>
<evidence type="ECO:0000256" key="3">
    <source>
        <dbReference type="ARBA" id="ARBA00022552"/>
    </source>
</evidence>
<dbReference type="InterPro" id="IPR009000">
    <property type="entry name" value="Transl_B-barrel_sf"/>
</dbReference>
<dbReference type="NCBIfam" id="TIGR02273">
    <property type="entry name" value="16S_RimM"/>
    <property type="match status" value="1"/>
</dbReference>
<dbReference type="PANTHER" id="PTHR33692">
    <property type="entry name" value="RIBOSOME MATURATION FACTOR RIMM"/>
    <property type="match status" value="1"/>
</dbReference>
<reference evidence="7" key="1">
    <citation type="submission" date="2018-05" db="EMBL/GenBank/DDBJ databases">
        <authorList>
            <person name="Lanie J.A."/>
            <person name="Ng W.-L."/>
            <person name="Kazmierczak K.M."/>
            <person name="Andrzejewski T.M."/>
            <person name="Davidsen T.M."/>
            <person name="Wayne K.J."/>
            <person name="Tettelin H."/>
            <person name="Glass J.I."/>
            <person name="Rusch D."/>
            <person name="Podicherti R."/>
            <person name="Tsui H.-C.T."/>
            <person name="Winkler M.E."/>
        </authorList>
    </citation>
    <scope>NUCLEOTIDE SEQUENCE</scope>
</reference>
<accession>A0A381R646</accession>
<keyword evidence="3" id="KW-0698">rRNA processing</keyword>
<dbReference type="InterPro" id="IPR036976">
    <property type="entry name" value="RimM_N_sf"/>
</dbReference>
<evidence type="ECO:0000256" key="4">
    <source>
        <dbReference type="ARBA" id="ARBA00023186"/>
    </source>
</evidence>
<dbReference type="InterPro" id="IPR056792">
    <property type="entry name" value="PRC_RimM"/>
</dbReference>
<dbReference type="SUPFAM" id="SSF50346">
    <property type="entry name" value="PRC-barrel domain"/>
    <property type="match status" value="1"/>
</dbReference>
<evidence type="ECO:0000313" key="7">
    <source>
        <dbReference type="EMBL" id="SUZ87152.1"/>
    </source>
</evidence>
<name>A0A381R646_9ZZZZ</name>
<dbReference type="AlphaFoldDB" id="A0A381R646"/>
<dbReference type="Gene3D" id="2.40.30.60">
    <property type="entry name" value="RimM"/>
    <property type="match status" value="1"/>
</dbReference>
<keyword evidence="4" id="KW-0143">Chaperone</keyword>
<protein>
    <submittedName>
        <fullName evidence="7">Uncharacterized protein</fullName>
    </submittedName>
</protein>
<sequence length="165" mass="19775">MEYSQIGYISKQHGLRGNLLLNLLPDYKISITKIKYLFVEIKASKVPFEICKIIFSKNQSYIIKFKNYNNRERTNQFISKNIFLEKKYVHKNDDELTKIINYKIIKNGTEIGKIKNFFIKKQIILFCQIDNKEVYIPYVETFIKKIDHKKKKIYVELPNEILNIN</sequence>
<dbReference type="InterPro" id="IPR011033">
    <property type="entry name" value="PRC_barrel-like_sf"/>
</dbReference>
<dbReference type="GO" id="GO:0006364">
    <property type="term" value="P:rRNA processing"/>
    <property type="evidence" value="ECO:0007669"/>
    <property type="project" value="UniProtKB-KW"/>
</dbReference>
<dbReference type="EMBL" id="UINC01001711">
    <property type="protein sequence ID" value="SUZ87152.1"/>
    <property type="molecule type" value="Genomic_DNA"/>
</dbReference>
<dbReference type="Pfam" id="PF24986">
    <property type="entry name" value="PRC_RimM"/>
    <property type="match status" value="1"/>
</dbReference>
<proteinExistence type="inferred from homology"/>
<evidence type="ECO:0000259" key="5">
    <source>
        <dbReference type="Pfam" id="PF01782"/>
    </source>
</evidence>
<keyword evidence="2" id="KW-0690">Ribosome biogenesis</keyword>
<evidence type="ECO:0000256" key="2">
    <source>
        <dbReference type="ARBA" id="ARBA00022517"/>
    </source>
</evidence>
<dbReference type="GO" id="GO:0005840">
    <property type="term" value="C:ribosome"/>
    <property type="evidence" value="ECO:0007669"/>
    <property type="project" value="InterPro"/>
</dbReference>
<dbReference type="Pfam" id="PF01782">
    <property type="entry name" value="RimM"/>
    <property type="match status" value="1"/>
</dbReference>
<dbReference type="Gene3D" id="2.30.30.240">
    <property type="entry name" value="PRC-barrel domain"/>
    <property type="match status" value="1"/>
</dbReference>